<keyword evidence="1" id="KW-1133">Transmembrane helix</keyword>
<dbReference type="EMBL" id="CAJNRD030001116">
    <property type="protein sequence ID" value="CAG5075017.1"/>
    <property type="molecule type" value="Genomic_DNA"/>
</dbReference>
<dbReference type="Proteomes" id="UP000786811">
    <property type="component" value="Unassembled WGS sequence"/>
</dbReference>
<comment type="caution">
    <text evidence="2">The sequence shown here is derived from an EMBL/GenBank/DDBJ whole genome shotgun (WGS) entry which is preliminary data.</text>
</comment>
<sequence length="503" mass="59446">FLPKDTQLYYPTHPLYILSADTTEQLENLLILLKSSPFWNMKSTFFVIGKANKFCRDSAVILEEMWKFELLSSFVVCSKTNNQTMLYTYNPYTNRATDSWVAVRNKENSKRRWTLYKKAFINDPKICKTLKFDKTQFMDRYPVKIITGIHGQIGSLRPVFRSLNMQVKVHPHDECCGHQTNAGFLILGDEDIAAGFYHIDVFNKDVNIIPVLYEFHYIIITQKRSFTYSFREVIAMLDYRTLFAIKSIISLIFIVIVVNNRYHVGSAFLDVFKLLLSMDMDTPFVRLSMMFLFFTATFFMFVFEPAIESQLFALLTRPQSYTIENLKDLHDHQYHVYFYKGIRKDFINERLWTTVEDMKYLHPLDKNNPDDCLELASKNNTVACVYTSHIILETALNKILHVSSKFVFIKNNFVWSRKDWALNDRVYERILNTVESGFNDKFDRDWERNVLKTIKAKNRINQLDDYDEITEANLYYAYIAFMICQIIGICTFIVERLIARFRR</sequence>
<feature type="non-terminal residue" evidence="2">
    <location>
        <position position="1"/>
    </location>
</feature>
<accession>A0A8J2EA61</accession>
<keyword evidence="3" id="KW-1185">Reference proteome</keyword>
<protein>
    <submittedName>
        <fullName evidence="2">Uncharacterized protein</fullName>
    </submittedName>
</protein>
<organism evidence="2 3">
    <name type="scientific">Cotesia congregata</name>
    <name type="common">Parasitoid wasp</name>
    <name type="synonym">Apanteles congregatus</name>
    <dbReference type="NCBI Taxonomy" id="51543"/>
    <lineage>
        <taxon>Eukaryota</taxon>
        <taxon>Metazoa</taxon>
        <taxon>Ecdysozoa</taxon>
        <taxon>Arthropoda</taxon>
        <taxon>Hexapoda</taxon>
        <taxon>Insecta</taxon>
        <taxon>Pterygota</taxon>
        <taxon>Neoptera</taxon>
        <taxon>Endopterygota</taxon>
        <taxon>Hymenoptera</taxon>
        <taxon>Apocrita</taxon>
        <taxon>Ichneumonoidea</taxon>
        <taxon>Braconidae</taxon>
        <taxon>Microgastrinae</taxon>
        <taxon>Cotesia</taxon>
    </lineage>
</organism>
<feature type="transmembrane region" description="Helical" evidence="1">
    <location>
        <begin position="475"/>
        <end position="494"/>
    </location>
</feature>
<dbReference type="AlphaFoldDB" id="A0A8J2EA61"/>
<evidence type="ECO:0000313" key="3">
    <source>
        <dbReference type="Proteomes" id="UP000786811"/>
    </source>
</evidence>
<keyword evidence="1" id="KW-0472">Membrane</keyword>
<keyword evidence="1" id="KW-0812">Transmembrane</keyword>
<dbReference type="OrthoDB" id="7679028at2759"/>
<feature type="transmembrane region" description="Helical" evidence="1">
    <location>
        <begin position="283"/>
        <end position="303"/>
    </location>
</feature>
<evidence type="ECO:0000256" key="1">
    <source>
        <dbReference type="SAM" id="Phobius"/>
    </source>
</evidence>
<name>A0A8J2EA61_COTCN</name>
<proteinExistence type="predicted"/>
<reference evidence="2" key="1">
    <citation type="submission" date="2021-04" db="EMBL/GenBank/DDBJ databases">
        <authorList>
            <person name="Chebbi M.A.C M."/>
        </authorList>
    </citation>
    <scope>NUCLEOTIDE SEQUENCE</scope>
</reference>
<feature type="transmembrane region" description="Helical" evidence="1">
    <location>
        <begin position="243"/>
        <end position="262"/>
    </location>
</feature>
<gene>
    <name evidence="2" type="ORF">HICCMSTLAB_LOCUS1214</name>
</gene>
<evidence type="ECO:0000313" key="2">
    <source>
        <dbReference type="EMBL" id="CAG5075017.1"/>
    </source>
</evidence>